<dbReference type="UniPathway" id="UPA00050">
    <property type="reaction ID" value="UER00461"/>
</dbReference>
<dbReference type="Gene3D" id="3.30.70.260">
    <property type="match status" value="2"/>
</dbReference>
<dbReference type="CDD" id="cd04917">
    <property type="entry name" value="ACT_AKiii-LysC-EC_2"/>
    <property type="match status" value="1"/>
</dbReference>
<dbReference type="InterPro" id="IPR036393">
    <property type="entry name" value="AceGlu_kinase-like_sf"/>
</dbReference>
<feature type="binding site" evidence="8">
    <location>
        <position position="238"/>
    </location>
    <ligand>
        <name>ATP</name>
        <dbReference type="ChEBI" id="CHEBI:30616"/>
    </ligand>
</feature>
<dbReference type="GO" id="GO:0005524">
    <property type="term" value="F:ATP binding"/>
    <property type="evidence" value="ECO:0007669"/>
    <property type="project" value="UniProtKB-KW"/>
</dbReference>
<dbReference type="EC" id="2.7.2.4" evidence="9"/>
<dbReference type="NCBIfam" id="NF006570">
    <property type="entry name" value="PRK09084.1"/>
    <property type="match status" value="1"/>
</dbReference>
<evidence type="ECO:0000256" key="8">
    <source>
        <dbReference type="PIRSR" id="PIRSR000726-1"/>
    </source>
</evidence>
<comment type="pathway">
    <text evidence="10">Amino-acid biosynthesis; L-methionine biosynthesis via de novo pathway; L-homoserine from L-aspartate: step 1/3.</text>
</comment>
<comment type="similarity">
    <text evidence="2 9">Belongs to the aspartokinase family.</text>
</comment>
<name>A0A4U1BJ27_9GAMM</name>
<dbReference type="FunFam" id="3.30.70.260:FF:000017">
    <property type="entry name" value="Aspartokinase"/>
    <property type="match status" value="1"/>
</dbReference>
<evidence type="ECO:0000256" key="3">
    <source>
        <dbReference type="ARBA" id="ARBA00022679"/>
    </source>
</evidence>
<dbReference type="OrthoDB" id="9799110at2"/>
<dbReference type="GO" id="GO:0004072">
    <property type="term" value="F:aspartate kinase activity"/>
    <property type="evidence" value="ECO:0007669"/>
    <property type="project" value="UniProtKB-EC"/>
</dbReference>
<evidence type="ECO:0000259" key="11">
    <source>
        <dbReference type="Pfam" id="PF00696"/>
    </source>
</evidence>
<dbReference type="EMBL" id="SWCI01000001">
    <property type="protein sequence ID" value="TKB51526.1"/>
    <property type="molecule type" value="Genomic_DNA"/>
</dbReference>
<dbReference type="AlphaFoldDB" id="A0A4U1BJ27"/>
<dbReference type="PROSITE" id="PS00324">
    <property type="entry name" value="ASPARTOKINASE"/>
    <property type="match status" value="1"/>
</dbReference>
<evidence type="ECO:0000313" key="14">
    <source>
        <dbReference type="Proteomes" id="UP000305674"/>
    </source>
</evidence>
<comment type="pathway">
    <text evidence="10">Amino-acid biosynthesis; L-threonine biosynthesis; L-threonine from L-aspartate: step 1/5.</text>
</comment>
<dbReference type="Gene3D" id="1.20.120.1320">
    <property type="entry name" value="Aspartokinase, catalytic domain"/>
    <property type="match status" value="1"/>
</dbReference>
<feature type="binding site" evidence="8">
    <location>
        <position position="125"/>
    </location>
    <ligand>
        <name>substrate</name>
    </ligand>
</feature>
<dbReference type="InterPro" id="IPR001048">
    <property type="entry name" value="Asp/Glu/Uridylate_kinase"/>
</dbReference>
<gene>
    <name evidence="13" type="primary">lysC</name>
    <name evidence="13" type="ORF">FCL40_02945</name>
</gene>
<sequence>MNERLSTLSVAKFGGTSVADLPALNHCADIIVSDPSVRLVVVSAAAGVTNRLVELASGTLDETRRQLLLREVAAIEYAMLDRLDNPSAIAAELDGYLAEMDRLSQFLSQHPGEVESMDRLLSMGERCSSLLMTQVLLQRKMAAVNFDACLVVRTDDHFGRATPEIGAIGRLAREQLAPLVAHQVVVTQGFIGSDNRGRVTTLGRGGSDFSAALLAEGLGADNLAIWTDVDGIYSCDPRVVSRARPIQELSFNEAAEMATFGSKVLHPATILPAVRSGTSVFVGSTREPEKGGTWIRNRCDSKPVFRALSLRRHQTLLTCHSLNMLHAQGFLAELFAILARHRISVDLITTSEVSVALTLDQTGSDSSGRALISEALLEELSPLCRVEVEQDLALVAVIGNHIAHTAGIGLKVLEAMAGSNVRMICQGASAHNLCFLVGEEEGESVVRRLHDSLLPE</sequence>
<proteinExistence type="inferred from homology"/>
<dbReference type="PANTHER" id="PTHR21499">
    <property type="entry name" value="ASPARTATE KINASE"/>
    <property type="match status" value="1"/>
</dbReference>
<evidence type="ECO:0000256" key="1">
    <source>
        <dbReference type="ARBA" id="ARBA00004766"/>
    </source>
</evidence>
<dbReference type="InterPro" id="IPR045865">
    <property type="entry name" value="ACT-like_dom_sf"/>
</dbReference>
<dbReference type="UniPathway" id="UPA00034">
    <property type="reaction ID" value="UER00015"/>
</dbReference>
<evidence type="ECO:0000256" key="4">
    <source>
        <dbReference type="ARBA" id="ARBA00022741"/>
    </source>
</evidence>
<evidence type="ECO:0000256" key="6">
    <source>
        <dbReference type="ARBA" id="ARBA00022840"/>
    </source>
</evidence>
<feature type="binding site" evidence="8">
    <location>
        <begin position="227"/>
        <end position="228"/>
    </location>
    <ligand>
        <name>ATP</name>
        <dbReference type="ChEBI" id="CHEBI:30616"/>
    </ligand>
</feature>
<dbReference type="InterPro" id="IPR001341">
    <property type="entry name" value="Asp_kinase"/>
</dbReference>
<dbReference type="PIRSF" id="PIRSF000726">
    <property type="entry name" value="Asp_kin"/>
    <property type="match status" value="1"/>
</dbReference>
<reference evidence="13 14" key="1">
    <citation type="submission" date="2019-04" db="EMBL/GenBank/DDBJ databases">
        <authorList>
            <person name="Hwang J.C."/>
        </authorList>
    </citation>
    <scope>NUCLEOTIDE SEQUENCE [LARGE SCALE GENOMIC DNA]</scope>
    <source>
        <strain evidence="13 14">IMCC35001</strain>
    </source>
</reference>
<evidence type="ECO:0000313" key="13">
    <source>
        <dbReference type="EMBL" id="TKB51526.1"/>
    </source>
</evidence>
<dbReference type="InterPro" id="IPR018042">
    <property type="entry name" value="Aspartate_kinase_CS"/>
</dbReference>
<keyword evidence="14" id="KW-1185">Reference proteome</keyword>
<dbReference type="Proteomes" id="UP000305674">
    <property type="component" value="Unassembled WGS sequence"/>
</dbReference>
<comment type="catalytic activity">
    <reaction evidence="7 9">
        <text>L-aspartate + ATP = 4-phospho-L-aspartate + ADP</text>
        <dbReference type="Rhea" id="RHEA:23776"/>
        <dbReference type="ChEBI" id="CHEBI:29991"/>
        <dbReference type="ChEBI" id="CHEBI:30616"/>
        <dbReference type="ChEBI" id="CHEBI:57535"/>
        <dbReference type="ChEBI" id="CHEBI:456216"/>
        <dbReference type="EC" id="2.7.2.4"/>
    </reaction>
</comment>
<feature type="binding site" evidence="8">
    <location>
        <begin position="12"/>
        <end position="15"/>
    </location>
    <ligand>
        <name>ATP</name>
        <dbReference type="ChEBI" id="CHEBI:30616"/>
    </ligand>
</feature>
<keyword evidence="5 9" id="KW-0418">Kinase</keyword>
<dbReference type="CDD" id="cd04932">
    <property type="entry name" value="ACT_AKiii-LysC-EC_1"/>
    <property type="match status" value="1"/>
</dbReference>
<comment type="caution">
    <text evidence="13">The sequence shown here is derived from an EMBL/GenBank/DDBJ whole genome shotgun (WGS) entry which is preliminary data.</text>
</comment>
<accession>A0A4U1BJ27</accession>
<dbReference type="RefSeq" id="WP_136851172.1">
    <property type="nucleotide sequence ID" value="NZ_SWCI01000001.1"/>
</dbReference>
<comment type="pathway">
    <text evidence="1 10">Amino-acid biosynthesis; L-lysine biosynthesis via DAP pathway; (S)-tetrahydrodipicolinate from L-aspartate: step 1/4.</text>
</comment>
<dbReference type="InterPro" id="IPR005260">
    <property type="entry name" value="Asp_kin_monofn"/>
</dbReference>
<evidence type="ECO:0000256" key="7">
    <source>
        <dbReference type="ARBA" id="ARBA00047872"/>
    </source>
</evidence>
<dbReference type="GO" id="GO:0009089">
    <property type="term" value="P:lysine biosynthetic process via diaminopimelate"/>
    <property type="evidence" value="ECO:0007669"/>
    <property type="project" value="UniProtKB-UniPathway"/>
</dbReference>
<dbReference type="NCBIfam" id="TIGR00657">
    <property type="entry name" value="asp_kinases"/>
    <property type="match status" value="1"/>
</dbReference>
<dbReference type="SUPFAM" id="SSF53633">
    <property type="entry name" value="Carbamate kinase-like"/>
    <property type="match status" value="1"/>
</dbReference>
<organism evidence="13 14">
    <name type="scientific">Ferrimonas sediminicola</name>
    <dbReference type="NCBI Taxonomy" id="2569538"/>
    <lineage>
        <taxon>Bacteria</taxon>
        <taxon>Pseudomonadati</taxon>
        <taxon>Pseudomonadota</taxon>
        <taxon>Gammaproteobacteria</taxon>
        <taxon>Alteromonadales</taxon>
        <taxon>Ferrimonadaceae</taxon>
        <taxon>Ferrimonas</taxon>
    </lineage>
</organism>
<evidence type="ECO:0000256" key="5">
    <source>
        <dbReference type="ARBA" id="ARBA00022777"/>
    </source>
</evidence>
<dbReference type="GO" id="GO:0009090">
    <property type="term" value="P:homoserine biosynthetic process"/>
    <property type="evidence" value="ECO:0007669"/>
    <property type="project" value="TreeGrafter"/>
</dbReference>
<feature type="domain" description="Aspartokinase ACT" evidence="12">
    <location>
        <begin position="395"/>
        <end position="452"/>
    </location>
</feature>
<keyword evidence="6 8" id="KW-0067">ATP-binding</keyword>
<dbReference type="UniPathway" id="UPA00051">
    <property type="reaction ID" value="UER00462"/>
</dbReference>
<feature type="domain" description="Aspartate/glutamate/uridylate kinase" evidence="11">
    <location>
        <begin position="10"/>
        <end position="283"/>
    </location>
</feature>
<keyword evidence="3 9" id="KW-0808">Transferase</keyword>
<dbReference type="SUPFAM" id="SSF55021">
    <property type="entry name" value="ACT-like"/>
    <property type="match status" value="2"/>
</dbReference>
<feature type="binding site" evidence="8">
    <location>
        <position position="49"/>
    </location>
    <ligand>
        <name>substrate</name>
    </ligand>
</feature>
<evidence type="ECO:0000256" key="9">
    <source>
        <dbReference type="RuleBase" id="RU003448"/>
    </source>
</evidence>
<dbReference type="GO" id="GO:0005829">
    <property type="term" value="C:cytosol"/>
    <property type="evidence" value="ECO:0007669"/>
    <property type="project" value="TreeGrafter"/>
</dbReference>
<dbReference type="InterPro" id="IPR047962">
    <property type="entry name" value="LysC_ACT_2"/>
</dbReference>
<dbReference type="PANTHER" id="PTHR21499:SF59">
    <property type="entry name" value="ASPARTOKINASE"/>
    <property type="match status" value="1"/>
</dbReference>
<dbReference type="InterPro" id="IPR054352">
    <property type="entry name" value="ACT_Aspartokinase"/>
</dbReference>
<dbReference type="GO" id="GO:0009088">
    <property type="term" value="P:threonine biosynthetic process"/>
    <property type="evidence" value="ECO:0007669"/>
    <property type="project" value="UniProtKB-UniPathway"/>
</dbReference>
<feature type="binding site" evidence="8">
    <location>
        <begin position="263"/>
        <end position="264"/>
    </location>
    <ligand>
        <name>ATP</name>
        <dbReference type="ChEBI" id="CHEBI:30616"/>
    </ligand>
</feature>
<evidence type="ECO:0000256" key="2">
    <source>
        <dbReference type="ARBA" id="ARBA00010122"/>
    </source>
</evidence>
<evidence type="ECO:0000259" key="12">
    <source>
        <dbReference type="Pfam" id="PF22468"/>
    </source>
</evidence>
<evidence type="ECO:0000256" key="10">
    <source>
        <dbReference type="RuleBase" id="RU004249"/>
    </source>
</evidence>
<dbReference type="Pfam" id="PF22468">
    <property type="entry name" value="ACT_9"/>
    <property type="match status" value="1"/>
</dbReference>
<feature type="binding site" evidence="8">
    <location>
        <position position="233"/>
    </location>
    <ligand>
        <name>ATP</name>
        <dbReference type="ChEBI" id="CHEBI:30616"/>
    </ligand>
</feature>
<dbReference type="Pfam" id="PF00696">
    <property type="entry name" value="AA_kinase"/>
    <property type="match status" value="1"/>
</dbReference>
<dbReference type="Gene3D" id="3.40.1160.10">
    <property type="entry name" value="Acetylglutamate kinase-like"/>
    <property type="match status" value="1"/>
</dbReference>
<keyword evidence="4 8" id="KW-0547">Nucleotide-binding</keyword>
<keyword evidence="10" id="KW-0028">Amino-acid biosynthesis</keyword>
<dbReference type="InterPro" id="IPR042199">
    <property type="entry name" value="AsparK_Bifunc_asparK/hSer_DH"/>
</dbReference>
<protein>
    <recommendedName>
        <fullName evidence="9">Aspartokinase</fullName>
        <ecNumber evidence="9">2.7.2.4</ecNumber>
    </recommendedName>
</protein>